<name>A0A3N4I8M3_ASCIM</name>
<dbReference type="Proteomes" id="UP000275078">
    <property type="component" value="Unassembled WGS sequence"/>
</dbReference>
<keyword evidence="3" id="KW-0808">Transferase</keyword>
<evidence type="ECO:0000259" key="9">
    <source>
        <dbReference type="PROSITE" id="PS50011"/>
    </source>
</evidence>
<evidence type="ECO:0000256" key="1">
    <source>
        <dbReference type="ARBA" id="ARBA00012513"/>
    </source>
</evidence>
<dbReference type="PANTHER" id="PTHR24361:SF433">
    <property type="entry name" value="PROTEIN KINASE DOMAIN-CONTAINING PROTEIN"/>
    <property type="match status" value="1"/>
</dbReference>
<keyword evidence="4" id="KW-0547">Nucleotide-binding</keyword>
<feature type="non-terminal residue" evidence="10">
    <location>
        <position position="1"/>
    </location>
</feature>
<reference evidence="10 11" key="1">
    <citation type="journal article" date="2018" name="Nat. Ecol. Evol.">
        <title>Pezizomycetes genomes reveal the molecular basis of ectomycorrhizal truffle lifestyle.</title>
        <authorList>
            <person name="Murat C."/>
            <person name="Payen T."/>
            <person name="Noel B."/>
            <person name="Kuo A."/>
            <person name="Morin E."/>
            <person name="Chen J."/>
            <person name="Kohler A."/>
            <person name="Krizsan K."/>
            <person name="Balestrini R."/>
            <person name="Da Silva C."/>
            <person name="Montanini B."/>
            <person name="Hainaut M."/>
            <person name="Levati E."/>
            <person name="Barry K.W."/>
            <person name="Belfiori B."/>
            <person name="Cichocki N."/>
            <person name="Clum A."/>
            <person name="Dockter R.B."/>
            <person name="Fauchery L."/>
            <person name="Guy J."/>
            <person name="Iotti M."/>
            <person name="Le Tacon F."/>
            <person name="Lindquist E.A."/>
            <person name="Lipzen A."/>
            <person name="Malagnac F."/>
            <person name="Mello A."/>
            <person name="Molinier V."/>
            <person name="Miyauchi S."/>
            <person name="Poulain J."/>
            <person name="Riccioni C."/>
            <person name="Rubini A."/>
            <person name="Sitrit Y."/>
            <person name="Splivallo R."/>
            <person name="Traeger S."/>
            <person name="Wang M."/>
            <person name="Zifcakova L."/>
            <person name="Wipf D."/>
            <person name="Zambonelli A."/>
            <person name="Paolocci F."/>
            <person name="Nowrousian M."/>
            <person name="Ottonello S."/>
            <person name="Baldrian P."/>
            <person name="Spatafora J.W."/>
            <person name="Henrissat B."/>
            <person name="Nagy L.G."/>
            <person name="Aury J.M."/>
            <person name="Wincker P."/>
            <person name="Grigoriev I.V."/>
            <person name="Bonfante P."/>
            <person name="Martin F.M."/>
        </authorList>
    </citation>
    <scope>NUCLEOTIDE SEQUENCE [LARGE SCALE GENOMIC DNA]</scope>
    <source>
        <strain evidence="10 11">RN42</strain>
    </source>
</reference>
<evidence type="ECO:0000256" key="4">
    <source>
        <dbReference type="ARBA" id="ARBA00022741"/>
    </source>
</evidence>
<evidence type="ECO:0000256" key="2">
    <source>
        <dbReference type="ARBA" id="ARBA00022527"/>
    </source>
</evidence>
<comment type="catalytic activity">
    <reaction evidence="8">
        <text>L-seryl-[protein] + ATP = O-phospho-L-seryl-[protein] + ADP + H(+)</text>
        <dbReference type="Rhea" id="RHEA:17989"/>
        <dbReference type="Rhea" id="RHEA-COMP:9863"/>
        <dbReference type="Rhea" id="RHEA-COMP:11604"/>
        <dbReference type="ChEBI" id="CHEBI:15378"/>
        <dbReference type="ChEBI" id="CHEBI:29999"/>
        <dbReference type="ChEBI" id="CHEBI:30616"/>
        <dbReference type="ChEBI" id="CHEBI:83421"/>
        <dbReference type="ChEBI" id="CHEBI:456216"/>
        <dbReference type="EC" id="2.7.11.1"/>
    </reaction>
</comment>
<dbReference type="SUPFAM" id="SSF56112">
    <property type="entry name" value="Protein kinase-like (PK-like)"/>
    <property type="match status" value="1"/>
</dbReference>
<comment type="catalytic activity">
    <reaction evidence="7">
        <text>L-threonyl-[protein] + ATP = O-phospho-L-threonyl-[protein] + ADP + H(+)</text>
        <dbReference type="Rhea" id="RHEA:46608"/>
        <dbReference type="Rhea" id="RHEA-COMP:11060"/>
        <dbReference type="Rhea" id="RHEA-COMP:11605"/>
        <dbReference type="ChEBI" id="CHEBI:15378"/>
        <dbReference type="ChEBI" id="CHEBI:30013"/>
        <dbReference type="ChEBI" id="CHEBI:30616"/>
        <dbReference type="ChEBI" id="CHEBI:61977"/>
        <dbReference type="ChEBI" id="CHEBI:456216"/>
        <dbReference type="EC" id="2.7.11.1"/>
    </reaction>
</comment>
<dbReference type="GO" id="GO:0004674">
    <property type="term" value="F:protein serine/threonine kinase activity"/>
    <property type="evidence" value="ECO:0007669"/>
    <property type="project" value="UniProtKB-KW"/>
</dbReference>
<dbReference type="SMART" id="SM00220">
    <property type="entry name" value="S_TKc"/>
    <property type="match status" value="1"/>
</dbReference>
<evidence type="ECO:0000256" key="3">
    <source>
        <dbReference type="ARBA" id="ARBA00022679"/>
    </source>
</evidence>
<protein>
    <recommendedName>
        <fullName evidence="1">non-specific serine/threonine protein kinase</fullName>
        <ecNumber evidence="1">2.7.11.1</ecNumber>
    </recommendedName>
</protein>
<dbReference type="EMBL" id="ML119715">
    <property type="protein sequence ID" value="RPA78134.1"/>
    <property type="molecule type" value="Genomic_DNA"/>
</dbReference>
<sequence>SFYIAMEYCPYGDLRMCCMTALPESYAKSIVKQVAKGLVFLHSSDILHRDVKPDNILVAKGPPIDTTIAVKIADFGVAKKVNSEQVEGTRANSHAGTNGFMAPEVHMGAGDDYTFSCDIWSLGCVQFWLLTLAEKIPQNLKFKQILEEKGVSTEAVNFCLSLTEYHPGRRPTASEVLEDAWLRGFTEVPITDRAQKAFMVGQGRKRSIMSQVECK</sequence>
<dbReference type="Pfam" id="PF00069">
    <property type="entry name" value="Pkinase"/>
    <property type="match status" value="1"/>
</dbReference>
<dbReference type="InterPro" id="IPR011009">
    <property type="entry name" value="Kinase-like_dom_sf"/>
</dbReference>
<keyword evidence="5 10" id="KW-0418">Kinase</keyword>
<gene>
    <name evidence="10" type="ORF">BJ508DRAFT_212228</name>
</gene>
<dbReference type="AlphaFoldDB" id="A0A3N4I8M3"/>
<keyword evidence="11" id="KW-1185">Reference proteome</keyword>
<dbReference type="STRING" id="1160509.A0A3N4I8M3"/>
<organism evidence="10 11">
    <name type="scientific">Ascobolus immersus RN42</name>
    <dbReference type="NCBI Taxonomy" id="1160509"/>
    <lineage>
        <taxon>Eukaryota</taxon>
        <taxon>Fungi</taxon>
        <taxon>Dikarya</taxon>
        <taxon>Ascomycota</taxon>
        <taxon>Pezizomycotina</taxon>
        <taxon>Pezizomycetes</taxon>
        <taxon>Pezizales</taxon>
        <taxon>Ascobolaceae</taxon>
        <taxon>Ascobolus</taxon>
    </lineage>
</organism>
<dbReference type="PROSITE" id="PS50011">
    <property type="entry name" value="PROTEIN_KINASE_DOM"/>
    <property type="match status" value="1"/>
</dbReference>
<dbReference type="Gene3D" id="1.10.510.10">
    <property type="entry name" value="Transferase(Phosphotransferase) domain 1"/>
    <property type="match status" value="1"/>
</dbReference>
<dbReference type="OrthoDB" id="10252171at2759"/>
<accession>A0A3N4I8M3</accession>
<dbReference type="PROSITE" id="PS00108">
    <property type="entry name" value="PROTEIN_KINASE_ST"/>
    <property type="match status" value="1"/>
</dbReference>
<evidence type="ECO:0000256" key="5">
    <source>
        <dbReference type="ARBA" id="ARBA00022777"/>
    </source>
</evidence>
<dbReference type="InterPro" id="IPR000719">
    <property type="entry name" value="Prot_kinase_dom"/>
</dbReference>
<evidence type="ECO:0000256" key="7">
    <source>
        <dbReference type="ARBA" id="ARBA00047899"/>
    </source>
</evidence>
<dbReference type="InterPro" id="IPR053235">
    <property type="entry name" value="Ser_Thr_kinase"/>
</dbReference>
<dbReference type="PANTHER" id="PTHR24361">
    <property type="entry name" value="MITOGEN-ACTIVATED KINASE KINASE KINASE"/>
    <property type="match status" value="1"/>
</dbReference>
<evidence type="ECO:0000256" key="8">
    <source>
        <dbReference type="ARBA" id="ARBA00048679"/>
    </source>
</evidence>
<evidence type="ECO:0000256" key="6">
    <source>
        <dbReference type="ARBA" id="ARBA00022840"/>
    </source>
</evidence>
<dbReference type="GO" id="GO:0005737">
    <property type="term" value="C:cytoplasm"/>
    <property type="evidence" value="ECO:0007669"/>
    <property type="project" value="TreeGrafter"/>
</dbReference>
<dbReference type="GO" id="GO:0005524">
    <property type="term" value="F:ATP binding"/>
    <property type="evidence" value="ECO:0007669"/>
    <property type="project" value="UniProtKB-KW"/>
</dbReference>
<keyword evidence="6" id="KW-0067">ATP-binding</keyword>
<proteinExistence type="predicted"/>
<dbReference type="InterPro" id="IPR008271">
    <property type="entry name" value="Ser/Thr_kinase_AS"/>
</dbReference>
<feature type="domain" description="Protein kinase" evidence="9">
    <location>
        <begin position="1"/>
        <end position="182"/>
    </location>
</feature>
<evidence type="ECO:0000313" key="10">
    <source>
        <dbReference type="EMBL" id="RPA78134.1"/>
    </source>
</evidence>
<evidence type="ECO:0000313" key="11">
    <source>
        <dbReference type="Proteomes" id="UP000275078"/>
    </source>
</evidence>
<dbReference type="EC" id="2.7.11.1" evidence="1"/>
<keyword evidence="2" id="KW-0723">Serine/threonine-protein kinase</keyword>